<evidence type="ECO:0000256" key="1">
    <source>
        <dbReference type="ARBA" id="ARBA00007613"/>
    </source>
</evidence>
<name>A0ABY4VLW2_9BURK</name>
<dbReference type="PANTHER" id="PTHR30203:SF32">
    <property type="entry name" value="CATION EFFLUX SYSTEM PROTEIN CUSC"/>
    <property type="match status" value="1"/>
</dbReference>
<feature type="signal peptide" evidence="2">
    <location>
        <begin position="1"/>
        <end position="27"/>
    </location>
</feature>
<dbReference type="Pfam" id="PF02321">
    <property type="entry name" value="OEP"/>
    <property type="match status" value="2"/>
</dbReference>
<keyword evidence="2" id="KW-0449">Lipoprotein</keyword>
<dbReference type="EMBL" id="CP098735">
    <property type="protein sequence ID" value="USE78212.1"/>
    <property type="molecule type" value="Genomic_DNA"/>
</dbReference>
<keyword evidence="2" id="KW-0472">Membrane</keyword>
<keyword evidence="4" id="KW-1185">Reference proteome</keyword>
<reference evidence="3" key="1">
    <citation type="submission" date="2022-06" db="EMBL/GenBank/DDBJ databases">
        <title>Complete genome sequence and characterization of Cupriavidus gilardii QJ1 isolated from contaminating cells.</title>
        <authorList>
            <person name="Qi J."/>
        </authorList>
    </citation>
    <scope>NUCLEOTIDE SEQUENCE</scope>
    <source>
        <strain evidence="3">QJ1</strain>
    </source>
</reference>
<organism evidence="3 4">
    <name type="scientific">Cupriavidus gilardii</name>
    <dbReference type="NCBI Taxonomy" id="82541"/>
    <lineage>
        <taxon>Bacteria</taxon>
        <taxon>Pseudomonadati</taxon>
        <taxon>Pseudomonadota</taxon>
        <taxon>Betaproteobacteria</taxon>
        <taxon>Burkholderiales</taxon>
        <taxon>Burkholderiaceae</taxon>
        <taxon>Cupriavidus</taxon>
    </lineage>
</organism>
<proteinExistence type="inferred from homology"/>
<dbReference type="Proteomes" id="UP001056648">
    <property type="component" value="Chromosome 1"/>
</dbReference>
<comment type="similarity">
    <text evidence="1 2">Belongs to the outer membrane factor (OMF) (TC 1.B.17) family.</text>
</comment>
<dbReference type="SUPFAM" id="SSF56954">
    <property type="entry name" value="Outer membrane efflux proteins (OEP)"/>
    <property type="match status" value="1"/>
</dbReference>
<dbReference type="InterPro" id="IPR003423">
    <property type="entry name" value="OMP_efflux"/>
</dbReference>
<keyword evidence="2" id="KW-0732">Signal</keyword>
<keyword evidence="2" id="KW-0812">Transmembrane</keyword>
<dbReference type="PANTHER" id="PTHR30203">
    <property type="entry name" value="OUTER MEMBRANE CATION EFFLUX PROTEIN"/>
    <property type="match status" value="1"/>
</dbReference>
<dbReference type="Gene3D" id="1.20.1600.10">
    <property type="entry name" value="Outer membrane efflux proteins (OEP)"/>
    <property type="match status" value="1"/>
</dbReference>
<keyword evidence="2" id="KW-0564">Palmitate</keyword>
<accession>A0ABY4VLW2</accession>
<protein>
    <submittedName>
        <fullName evidence="3">Efflux transporter outer membrane subunit</fullName>
    </submittedName>
</protein>
<evidence type="ECO:0000313" key="4">
    <source>
        <dbReference type="Proteomes" id="UP001056648"/>
    </source>
</evidence>
<gene>
    <name evidence="3" type="ORF">NDR89_04050</name>
</gene>
<evidence type="ECO:0000256" key="2">
    <source>
        <dbReference type="RuleBase" id="RU362097"/>
    </source>
</evidence>
<keyword evidence="2" id="KW-1134">Transmembrane beta strand</keyword>
<dbReference type="Gene3D" id="2.20.200.10">
    <property type="entry name" value="Outer membrane efflux proteins (OEP)"/>
    <property type="match status" value="1"/>
</dbReference>
<feature type="chain" id="PRO_5044957257" evidence="2">
    <location>
        <begin position="28"/>
        <end position="469"/>
    </location>
</feature>
<sequence length="469" mass="49873">MTAPTRLPRIRASLRMALCAAALPLLFACMGPRPQPPAGAALTPPPAWRVDPGPSAPLERDWWRRYGDPVLAQLVERALASNADLGIAAARVAEARAQQRLAQAQLLPTLDATATGGRSRSLNALGRESISNSFVPQFQAAYEVDLFGRLADQSTAARAGTQASEAAHDAAVLSVAAATARAYLTLRALDAQLAVVRQTLAAREDALRLARRRADAGYTSQLEFAQARAEYESTAQAVPQAELAVARQENALLLLIGESPSGEIARGAALSVLRPPPIPDGLPADLLRRRPDIAQAEFQLAASDANLSAARKAFLPRLHLSGSAGLLYASGVASPVRIWSLGGSVLAPLFEGGRIEAGAQVATAQRDQAAFAYRRTALTAFREVNDNLAALRQLEAQVLHLGQQRDALAAALRHATNRYRAGYSPYLEQLDAQRGLLSAELSLIQAQADWLNASVALYQAMGGGWSRTD</sequence>
<dbReference type="PROSITE" id="PS51257">
    <property type="entry name" value="PROKAR_LIPOPROTEIN"/>
    <property type="match status" value="1"/>
</dbReference>
<comment type="subcellular location">
    <subcellularLocation>
        <location evidence="2">Cell membrane</location>
        <topology evidence="2">Lipid-anchor</topology>
    </subcellularLocation>
</comment>
<evidence type="ECO:0000313" key="3">
    <source>
        <dbReference type="EMBL" id="USE78212.1"/>
    </source>
</evidence>
<dbReference type="RefSeq" id="WP_252252278.1">
    <property type="nucleotide sequence ID" value="NZ_CP098735.1"/>
</dbReference>
<dbReference type="InterPro" id="IPR010131">
    <property type="entry name" value="MdtP/NodT-like"/>
</dbReference>
<dbReference type="NCBIfam" id="TIGR01845">
    <property type="entry name" value="outer_NodT"/>
    <property type="match status" value="1"/>
</dbReference>